<gene>
    <name evidence="5" type="ORF">LPB136_06610</name>
</gene>
<protein>
    <recommendedName>
        <fullName evidence="7">Polysialic acid transporter</fullName>
    </recommendedName>
</protein>
<dbReference type="Pfam" id="PF02563">
    <property type="entry name" value="Poly_export"/>
    <property type="match status" value="1"/>
</dbReference>
<dbReference type="EMBL" id="CP018155">
    <property type="protein sequence ID" value="APG65048.1"/>
    <property type="molecule type" value="Genomic_DNA"/>
</dbReference>
<dbReference type="InterPro" id="IPR019554">
    <property type="entry name" value="Soluble_ligand-bd"/>
</dbReference>
<dbReference type="GO" id="GO:0015159">
    <property type="term" value="F:polysaccharide transmembrane transporter activity"/>
    <property type="evidence" value="ECO:0007669"/>
    <property type="project" value="InterPro"/>
</dbReference>
<dbReference type="Gene3D" id="3.10.560.10">
    <property type="entry name" value="Outer membrane lipoprotein wza domain like"/>
    <property type="match status" value="6"/>
</dbReference>
<evidence type="ECO:0000259" key="3">
    <source>
        <dbReference type="Pfam" id="PF02563"/>
    </source>
</evidence>
<dbReference type="AlphaFoldDB" id="A0A1L3JIU6"/>
<feature type="domain" description="Soluble ligand binding" evidence="4">
    <location>
        <begin position="399"/>
        <end position="446"/>
    </location>
</feature>
<evidence type="ECO:0000313" key="5">
    <source>
        <dbReference type="EMBL" id="APG65048.1"/>
    </source>
</evidence>
<dbReference type="STRING" id="1850252.LPB136_06610"/>
<name>A0A1L3JIU6_9FLAO</name>
<evidence type="ECO:0000313" key="6">
    <source>
        <dbReference type="Proteomes" id="UP000181898"/>
    </source>
</evidence>
<feature type="compositionally biased region" description="Polar residues" evidence="2">
    <location>
        <begin position="83"/>
        <end position="93"/>
    </location>
</feature>
<keyword evidence="1" id="KW-0732">Signal</keyword>
<organism evidence="5 6">
    <name type="scientific">Tenacibaculum todarodis</name>
    <dbReference type="NCBI Taxonomy" id="1850252"/>
    <lineage>
        <taxon>Bacteria</taxon>
        <taxon>Pseudomonadati</taxon>
        <taxon>Bacteroidota</taxon>
        <taxon>Flavobacteriia</taxon>
        <taxon>Flavobacteriales</taxon>
        <taxon>Flavobacteriaceae</taxon>
        <taxon>Tenacibaculum</taxon>
    </lineage>
</organism>
<dbReference type="OrthoDB" id="9808948at2"/>
<dbReference type="PANTHER" id="PTHR33619:SF3">
    <property type="entry name" value="POLYSACCHARIDE EXPORT PROTEIN GFCE-RELATED"/>
    <property type="match status" value="1"/>
</dbReference>
<keyword evidence="6" id="KW-1185">Reference proteome</keyword>
<feature type="domain" description="Soluble ligand binding" evidence="4">
    <location>
        <begin position="488"/>
        <end position="536"/>
    </location>
</feature>
<dbReference type="InterPro" id="IPR049712">
    <property type="entry name" value="Poly_export"/>
</dbReference>
<feature type="domain" description="Soluble ligand binding" evidence="4">
    <location>
        <begin position="233"/>
        <end position="279"/>
    </location>
</feature>
<feature type="domain" description="Soluble ligand binding" evidence="4">
    <location>
        <begin position="583"/>
        <end position="631"/>
    </location>
</feature>
<dbReference type="KEGG" id="ten:LPB136_06610"/>
<accession>A0A1L3JIU6</accession>
<proteinExistence type="predicted"/>
<dbReference type="Pfam" id="PF10531">
    <property type="entry name" value="SLBB"/>
    <property type="match status" value="6"/>
</dbReference>
<reference evidence="5 6" key="1">
    <citation type="submission" date="2016-11" db="EMBL/GenBank/DDBJ databases">
        <title>Tenacibaculum sp. LPB0136, isolated from marine environment.</title>
        <authorList>
            <person name="Kim E."/>
            <person name="Yi H."/>
        </authorList>
    </citation>
    <scope>NUCLEOTIDE SEQUENCE [LARGE SCALE GENOMIC DNA]</scope>
    <source>
        <strain evidence="5 6">LPB0136</strain>
    </source>
</reference>
<dbReference type="RefSeq" id="WP_072555374.1">
    <property type="nucleotide sequence ID" value="NZ_CP018155.1"/>
</dbReference>
<evidence type="ECO:0000259" key="4">
    <source>
        <dbReference type="Pfam" id="PF10531"/>
    </source>
</evidence>
<feature type="region of interest" description="Disordered" evidence="2">
    <location>
        <begin position="83"/>
        <end position="110"/>
    </location>
</feature>
<dbReference type="PANTHER" id="PTHR33619">
    <property type="entry name" value="POLYSACCHARIDE EXPORT PROTEIN GFCE-RELATED"/>
    <property type="match status" value="1"/>
</dbReference>
<feature type="domain" description="Soluble ligand binding" evidence="4">
    <location>
        <begin position="696"/>
        <end position="735"/>
    </location>
</feature>
<dbReference type="Proteomes" id="UP000181898">
    <property type="component" value="Chromosome"/>
</dbReference>
<feature type="domain" description="Polysaccharide export protein N-terminal" evidence="3">
    <location>
        <begin position="142"/>
        <end position="206"/>
    </location>
</feature>
<dbReference type="InterPro" id="IPR003715">
    <property type="entry name" value="Poly_export_N"/>
</dbReference>
<feature type="domain" description="Soluble ligand binding" evidence="4">
    <location>
        <begin position="316"/>
        <end position="364"/>
    </location>
</feature>
<sequence>MKRSQILFFLTIILFSISEISISQNINDISNVDKMSDSQVSAYWESAQEKGLTLNQLEQIASTKGISSADFLKFKQRVNSLQTKTVSTPNGTNSEEKNNPKQNEFGHSGSKSLENKVKSKHFGFDFFSNPNISFTPNLNLATPETYQLGPGDKLLIDIWGAAENSYSEKVSVDGSVRIKNIGPVYVSGLSIKDAKAKIISSLKKIYGGIISSNSSYNKINVDVALTSVRTVQVNIIGEVKVPGTYSLSALSSVLNALYASGGPTTNGTFRDVKIFRDGKQLANFDIYKYLTEGKQEGNVLVRDQDIIIVSPYVNRIFVEGQVKRPGAYEFKEGEVLKDLITYFGGFKSDAYKEIITVNRVNGSQREISEINLKNVNNFKLKDGDRFEVKGVIDRFENRVSIEGAVYRPGDFELTPNLTVADIIKKAAGVKDNAFLNRGIIYRSKDGVKQEVKSFSVKEVLNNIGNIKLQREDRVHIFSTNELQEEYTISIDGAVNKPQTIKFVENMQIEDLIAISGGFKEGADSSSIDISRRSNDGTFKTISKNIRLSTSSNLTSDNKEAVFLEPFDRVSVRFIKGFTVQKSVSVVGEANYPGRYALENKEERISDLLEKAGGVSPYAYVKGATLIRSSGGDVSKDSQNSAVNNLNTKQDSIVLTKSGNNRIGIDLEQIIKKKKSKFDLILKAGDKLFIPSVKQTVEVQGEVLSPAVIRFDKGNSLKDYINSAGGFSANARKGNTYVVYANGEIKSTKKFLFFKSYPKLEPGALILVPHKTSGKNSLSTQEIIGITTSLATLGVLINTLVK</sequence>
<evidence type="ECO:0000256" key="1">
    <source>
        <dbReference type="ARBA" id="ARBA00022729"/>
    </source>
</evidence>
<evidence type="ECO:0000256" key="2">
    <source>
        <dbReference type="SAM" id="MobiDB-lite"/>
    </source>
</evidence>
<evidence type="ECO:0008006" key="7">
    <source>
        <dbReference type="Google" id="ProtNLM"/>
    </source>
</evidence>